<evidence type="ECO:0000256" key="5">
    <source>
        <dbReference type="SAM" id="MobiDB-lite"/>
    </source>
</evidence>
<dbReference type="InterPro" id="IPR001841">
    <property type="entry name" value="Znf_RING"/>
</dbReference>
<proteinExistence type="predicted"/>
<dbReference type="PANTHER" id="PTHR45969:SF69">
    <property type="entry name" value="FINGER DOMAIN PROTEIN, PUTATIVE (AFU_ORTHOLOGUE AFUA_3G12190)-RELATED"/>
    <property type="match status" value="1"/>
</dbReference>
<evidence type="ECO:0000256" key="3">
    <source>
        <dbReference type="ARBA" id="ARBA00022833"/>
    </source>
</evidence>
<keyword evidence="1" id="KW-0479">Metal-binding</keyword>
<dbReference type="PROSITE" id="PS00518">
    <property type="entry name" value="ZF_RING_1"/>
    <property type="match status" value="1"/>
</dbReference>
<organism evidence="8 9">
    <name type="scientific">Puccinia graminis f. sp. tritici</name>
    <dbReference type="NCBI Taxonomy" id="56615"/>
    <lineage>
        <taxon>Eukaryota</taxon>
        <taxon>Fungi</taxon>
        <taxon>Dikarya</taxon>
        <taxon>Basidiomycota</taxon>
        <taxon>Pucciniomycotina</taxon>
        <taxon>Pucciniomycetes</taxon>
        <taxon>Pucciniales</taxon>
        <taxon>Pucciniaceae</taxon>
        <taxon>Puccinia</taxon>
    </lineage>
</organism>
<dbReference type="PANTHER" id="PTHR45969">
    <property type="entry name" value="RING ZINC FINGER PROTEIN-RELATED"/>
    <property type="match status" value="1"/>
</dbReference>
<feature type="signal peptide" evidence="6">
    <location>
        <begin position="1"/>
        <end position="16"/>
    </location>
</feature>
<dbReference type="SMART" id="SM00184">
    <property type="entry name" value="RING"/>
    <property type="match status" value="1"/>
</dbReference>
<comment type="caution">
    <text evidence="8">The sequence shown here is derived from an EMBL/GenBank/DDBJ whole genome shotgun (WGS) entry which is preliminary data.</text>
</comment>
<dbReference type="AlphaFoldDB" id="A0A5B0P7I2"/>
<evidence type="ECO:0000313" key="8">
    <source>
        <dbReference type="EMBL" id="KAA1097023.1"/>
    </source>
</evidence>
<reference evidence="8 9" key="1">
    <citation type="submission" date="2019-05" db="EMBL/GenBank/DDBJ databases">
        <title>Emergence of the Ug99 lineage of the wheat stem rust pathogen through somatic hybridization.</title>
        <authorList>
            <person name="Li F."/>
            <person name="Upadhyaya N.M."/>
            <person name="Sperschneider J."/>
            <person name="Matny O."/>
            <person name="Nguyen-Phuc H."/>
            <person name="Mago R."/>
            <person name="Raley C."/>
            <person name="Miller M.E."/>
            <person name="Silverstein K.A.T."/>
            <person name="Henningsen E."/>
            <person name="Hirsch C.D."/>
            <person name="Visser B."/>
            <person name="Pretorius Z.A."/>
            <person name="Steffenson B.J."/>
            <person name="Schwessinger B."/>
            <person name="Dodds P.N."/>
            <person name="Figueroa M."/>
        </authorList>
    </citation>
    <scope>NUCLEOTIDE SEQUENCE [LARGE SCALE GENOMIC DNA]</scope>
    <source>
        <strain evidence="8 9">Ug99</strain>
    </source>
</reference>
<gene>
    <name evidence="8" type="ORF">PGTUg99_003806</name>
</gene>
<evidence type="ECO:0000256" key="1">
    <source>
        <dbReference type="ARBA" id="ARBA00022723"/>
    </source>
</evidence>
<name>A0A5B0P7I2_PUCGR</name>
<feature type="chain" id="PRO_5022765985" description="RING-type domain-containing protein" evidence="6">
    <location>
        <begin position="17"/>
        <end position="279"/>
    </location>
</feature>
<protein>
    <recommendedName>
        <fullName evidence="7">RING-type domain-containing protein</fullName>
    </recommendedName>
</protein>
<accession>A0A5B0P7I2</accession>
<dbReference type="InterPro" id="IPR017907">
    <property type="entry name" value="Znf_RING_CS"/>
</dbReference>
<dbReference type="GO" id="GO:0061630">
    <property type="term" value="F:ubiquitin protein ligase activity"/>
    <property type="evidence" value="ECO:0007669"/>
    <property type="project" value="TreeGrafter"/>
</dbReference>
<keyword evidence="3" id="KW-0862">Zinc</keyword>
<evidence type="ECO:0000259" key="7">
    <source>
        <dbReference type="PROSITE" id="PS50089"/>
    </source>
</evidence>
<dbReference type="InterPro" id="IPR013083">
    <property type="entry name" value="Znf_RING/FYVE/PHD"/>
</dbReference>
<dbReference type="EMBL" id="VDEP01000360">
    <property type="protein sequence ID" value="KAA1097023.1"/>
    <property type="molecule type" value="Genomic_DNA"/>
</dbReference>
<dbReference type="SUPFAM" id="SSF57850">
    <property type="entry name" value="RING/U-box"/>
    <property type="match status" value="1"/>
</dbReference>
<dbReference type="Pfam" id="PF13639">
    <property type="entry name" value="zf-RING_2"/>
    <property type="match status" value="1"/>
</dbReference>
<evidence type="ECO:0000256" key="4">
    <source>
        <dbReference type="PROSITE-ProRule" id="PRU00175"/>
    </source>
</evidence>
<dbReference type="PROSITE" id="PS50089">
    <property type="entry name" value="ZF_RING_2"/>
    <property type="match status" value="1"/>
</dbReference>
<keyword evidence="6" id="KW-0732">Signal</keyword>
<dbReference type="GO" id="GO:0008270">
    <property type="term" value="F:zinc ion binding"/>
    <property type="evidence" value="ECO:0007669"/>
    <property type="project" value="UniProtKB-KW"/>
</dbReference>
<evidence type="ECO:0000256" key="6">
    <source>
        <dbReference type="SAM" id="SignalP"/>
    </source>
</evidence>
<keyword evidence="2 4" id="KW-0863">Zinc-finger</keyword>
<sequence>MDVVFLLLLAGVICFARELPDGSSVIEFREETPNFLPSLHSIDIPSAVIQRGSDGSSSCHVSAGNADLQGENSSLKEIVIQDGAGGRSPGKEVPTEISNSEDSPQYLKFDGGQVASHDLKLSGNAREAEMCSICLNSIPSTQDPVFYFGQECRHNFCNECIDNWLNQQRKQATCPVCRCPVEWTKELAAKLPAEELQFDQPCRSMMQIIRSLSREQVAILTALVLFFVFERAQKLITKNLVTTSRQKPDAERLNYMIHPGSGAKFWSGAGLEMSAPYSN</sequence>
<dbReference type="Gene3D" id="3.30.40.10">
    <property type="entry name" value="Zinc/RING finger domain, C3HC4 (zinc finger)"/>
    <property type="match status" value="1"/>
</dbReference>
<evidence type="ECO:0000256" key="2">
    <source>
        <dbReference type="ARBA" id="ARBA00022771"/>
    </source>
</evidence>
<feature type="domain" description="RING-type" evidence="7">
    <location>
        <begin position="131"/>
        <end position="178"/>
    </location>
</feature>
<dbReference type="Proteomes" id="UP000325313">
    <property type="component" value="Unassembled WGS sequence"/>
</dbReference>
<feature type="region of interest" description="Disordered" evidence="5">
    <location>
        <begin position="81"/>
        <end position="102"/>
    </location>
</feature>
<evidence type="ECO:0000313" key="9">
    <source>
        <dbReference type="Proteomes" id="UP000325313"/>
    </source>
</evidence>
<dbReference type="GO" id="GO:0016567">
    <property type="term" value="P:protein ubiquitination"/>
    <property type="evidence" value="ECO:0007669"/>
    <property type="project" value="TreeGrafter"/>
</dbReference>